<organism evidence="2 3">
    <name type="scientific">Immersiella caudata</name>
    <dbReference type="NCBI Taxonomy" id="314043"/>
    <lineage>
        <taxon>Eukaryota</taxon>
        <taxon>Fungi</taxon>
        <taxon>Dikarya</taxon>
        <taxon>Ascomycota</taxon>
        <taxon>Pezizomycotina</taxon>
        <taxon>Sordariomycetes</taxon>
        <taxon>Sordariomycetidae</taxon>
        <taxon>Sordariales</taxon>
        <taxon>Lasiosphaeriaceae</taxon>
        <taxon>Immersiella</taxon>
    </lineage>
</organism>
<feature type="region of interest" description="Disordered" evidence="1">
    <location>
        <begin position="422"/>
        <end position="486"/>
    </location>
</feature>
<feature type="compositionally biased region" description="Low complexity" evidence="1">
    <location>
        <begin position="351"/>
        <end position="365"/>
    </location>
</feature>
<feature type="compositionally biased region" description="Polar residues" evidence="1">
    <location>
        <begin position="175"/>
        <end position="194"/>
    </location>
</feature>
<dbReference type="AlphaFoldDB" id="A0AA40CBX9"/>
<evidence type="ECO:0000313" key="3">
    <source>
        <dbReference type="Proteomes" id="UP001175000"/>
    </source>
</evidence>
<evidence type="ECO:0000256" key="1">
    <source>
        <dbReference type="SAM" id="MobiDB-lite"/>
    </source>
</evidence>
<protein>
    <submittedName>
        <fullName evidence="2">Uncharacterized protein</fullName>
    </submittedName>
</protein>
<feature type="region of interest" description="Disordered" evidence="1">
    <location>
        <begin position="351"/>
        <end position="393"/>
    </location>
</feature>
<proteinExistence type="predicted"/>
<name>A0AA40CBX9_9PEZI</name>
<comment type="caution">
    <text evidence="2">The sequence shown here is derived from an EMBL/GenBank/DDBJ whole genome shotgun (WGS) entry which is preliminary data.</text>
</comment>
<gene>
    <name evidence="2" type="ORF">B0T14DRAFT_54394</name>
</gene>
<feature type="region of interest" description="Disordered" evidence="1">
    <location>
        <begin position="70"/>
        <end position="112"/>
    </location>
</feature>
<evidence type="ECO:0000313" key="2">
    <source>
        <dbReference type="EMBL" id="KAK0633141.1"/>
    </source>
</evidence>
<keyword evidence="3" id="KW-1185">Reference proteome</keyword>
<feature type="region of interest" description="Disordered" evidence="1">
    <location>
        <begin position="175"/>
        <end position="320"/>
    </location>
</feature>
<feature type="compositionally biased region" description="Low complexity" evidence="1">
    <location>
        <begin position="372"/>
        <end position="381"/>
    </location>
</feature>
<dbReference type="EMBL" id="JAULSU010000001">
    <property type="protein sequence ID" value="KAK0633141.1"/>
    <property type="molecule type" value="Genomic_DNA"/>
</dbReference>
<dbReference type="Proteomes" id="UP001175000">
    <property type="component" value="Unassembled WGS sequence"/>
</dbReference>
<sequence length="502" mass="53866">MLRCRGNSDSGLMSNRSTYLLVALLASTSPCPICPRRPVSSEHCASGQCAMMDRPSRHTIGQRAAKHHLVPNYTHPPPEAQCPPSQDDQEASRDSLGSDCVPGMVEDHGSDISADDYEYQGAELWDSFWQSQMNARMSRASPYPALLSSPTTIREVGPEQHLSMEPRSQLHILQQNHAKDQQSTSSMPLFGTTTERQRSKIPRPRYSIFPPASPPGPPRSSLSRPRTGSITISTSQSSIDTQRSSVSSRGACSVNLTASPPKGPAALPKPTRSIVQATRRAATPTTGSPLIPFPALQSEASRPASRHKPLPDLPAQARPACRRPPLANLRKLSFSKITTNSAPSLARLAQTQAQQAAKRAQSSLRPLPPLPTSTSTNTNTPTRDRAPTPPVVSVFDFDSDTESVNGDAPAHGFARRVIHGLAHPLRKDKSSNHHPRSASVAAGRMSAISAPSQRSRSRAETMGGERGGDAGQGDVGEGKGDKAWLGRGSSEVFGRILGRWSA</sequence>
<reference evidence="2" key="1">
    <citation type="submission" date="2023-06" db="EMBL/GenBank/DDBJ databases">
        <title>Genome-scale phylogeny and comparative genomics of the fungal order Sordariales.</title>
        <authorList>
            <consortium name="Lawrence Berkeley National Laboratory"/>
            <person name="Hensen N."/>
            <person name="Bonometti L."/>
            <person name="Westerberg I."/>
            <person name="Brannstrom I.O."/>
            <person name="Guillou S."/>
            <person name="Cros-Aarteil S."/>
            <person name="Calhoun S."/>
            <person name="Haridas S."/>
            <person name="Kuo A."/>
            <person name="Mondo S."/>
            <person name="Pangilinan J."/>
            <person name="Riley R."/>
            <person name="Labutti K."/>
            <person name="Andreopoulos B."/>
            <person name="Lipzen A."/>
            <person name="Chen C."/>
            <person name="Yanf M."/>
            <person name="Daum C."/>
            <person name="Ng V."/>
            <person name="Clum A."/>
            <person name="Steindorff A."/>
            <person name="Ohm R."/>
            <person name="Martin F."/>
            <person name="Silar P."/>
            <person name="Natvig D."/>
            <person name="Lalanne C."/>
            <person name="Gautier V."/>
            <person name="Ament-Velasquez S.L."/>
            <person name="Kruys A."/>
            <person name="Hutchinson M.I."/>
            <person name="Powell A.J."/>
            <person name="Barry K."/>
            <person name="Miller A.N."/>
            <person name="Grigoriev I.V."/>
            <person name="Debuchy R."/>
            <person name="Gladieux P."/>
            <person name="Thoren M.H."/>
            <person name="Johannesson H."/>
        </authorList>
    </citation>
    <scope>NUCLEOTIDE SEQUENCE</scope>
    <source>
        <strain evidence="2">CBS 606.72</strain>
    </source>
</reference>
<accession>A0AA40CBX9</accession>
<feature type="compositionally biased region" description="Low complexity" evidence="1">
    <location>
        <begin position="219"/>
        <end position="249"/>
    </location>
</feature>